<dbReference type="AlphaFoldDB" id="A0A1D1VEI3"/>
<accession>A0A1D1VEI3</accession>
<sequence length="151" mass="17659">MGRPKITSDQLDDTIRHLSHHCQARDWSAGRIIKVALDCEESLTGKRPKLSERTVQRRLKAWSARIVTPVKNPLTYHRTMHVIWALDILDRLKTDKNHLNYVAFSDEASAKFDCDRHTVSLDVMLHCTMENSLFRKWFLCSDSIVFRREPL</sequence>
<proteinExistence type="predicted"/>
<dbReference type="Proteomes" id="UP000186922">
    <property type="component" value="Unassembled WGS sequence"/>
</dbReference>
<comment type="caution">
    <text evidence="1">The sequence shown here is derived from an EMBL/GenBank/DDBJ whole genome shotgun (WGS) entry which is preliminary data.</text>
</comment>
<reference evidence="1 2" key="1">
    <citation type="journal article" date="2016" name="Nat. Commun.">
        <title>Extremotolerant tardigrade genome and improved radiotolerance of human cultured cells by tardigrade-unique protein.</title>
        <authorList>
            <person name="Hashimoto T."/>
            <person name="Horikawa D.D."/>
            <person name="Saito Y."/>
            <person name="Kuwahara H."/>
            <person name="Kozuka-Hata H."/>
            <person name="Shin-I T."/>
            <person name="Minakuchi Y."/>
            <person name="Ohishi K."/>
            <person name="Motoyama A."/>
            <person name="Aizu T."/>
            <person name="Enomoto A."/>
            <person name="Kondo K."/>
            <person name="Tanaka S."/>
            <person name="Hara Y."/>
            <person name="Koshikawa S."/>
            <person name="Sagara H."/>
            <person name="Miura T."/>
            <person name="Yokobori S."/>
            <person name="Miyagawa K."/>
            <person name="Suzuki Y."/>
            <person name="Kubo T."/>
            <person name="Oyama M."/>
            <person name="Kohara Y."/>
            <person name="Fujiyama A."/>
            <person name="Arakawa K."/>
            <person name="Katayama T."/>
            <person name="Toyoda A."/>
            <person name="Kunieda T."/>
        </authorList>
    </citation>
    <scope>NUCLEOTIDE SEQUENCE [LARGE SCALE GENOMIC DNA]</scope>
    <source>
        <strain evidence="1 2">YOKOZUNA-1</strain>
    </source>
</reference>
<organism evidence="1 2">
    <name type="scientific">Ramazzottius varieornatus</name>
    <name type="common">Water bear</name>
    <name type="synonym">Tardigrade</name>
    <dbReference type="NCBI Taxonomy" id="947166"/>
    <lineage>
        <taxon>Eukaryota</taxon>
        <taxon>Metazoa</taxon>
        <taxon>Ecdysozoa</taxon>
        <taxon>Tardigrada</taxon>
        <taxon>Eutardigrada</taxon>
        <taxon>Parachela</taxon>
        <taxon>Hypsibioidea</taxon>
        <taxon>Ramazzottiidae</taxon>
        <taxon>Ramazzottius</taxon>
    </lineage>
</organism>
<gene>
    <name evidence="1" type="primary">RvY_10334</name>
    <name evidence="1" type="synonym">RvY_10334.2</name>
    <name evidence="1" type="ORF">RvY_10334-2</name>
</gene>
<name>A0A1D1VEI3_RAMVA</name>
<dbReference type="EMBL" id="BDGG01000005">
    <property type="protein sequence ID" value="GAU99310.1"/>
    <property type="molecule type" value="Genomic_DNA"/>
</dbReference>
<evidence type="ECO:0000313" key="1">
    <source>
        <dbReference type="EMBL" id="GAU99310.1"/>
    </source>
</evidence>
<keyword evidence="2" id="KW-1185">Reference proteome</keyword>
<evidence type="ECO:0000313" key="2">
    <source>
        <dbReference type="Proteomes" id="UP000186922"/>
    </source>
</evidence>
<protein>
    <submittedName>
        <fullName evidence="1">Uncharacterized protein</fullName>
    </submittedName>
</protein>